<sequence length="324" mass="35622">MSNKRIIALVLAVVIVIGGIVMSSISAIVSNVVTEADTYMYGEVPEKEGDPTQRIAHLSLEGEIVEGGGGFMGDGYNHTEFLEQLDNVKNDETVKGVLLTVDTPGGSTYASDEIYQKIKEIKHKGKKIYVQMKTMAASGGYYISAPADKIYAGPQTTTGSIGVIMSNTDYTGLQEKLGIKENVFKSGEHKDILSSSRKMTQEERNIMQSIIDDSFDRFVNIVKDGRNMNEKKVRELADGRIYTAQQAKSNGLIDEIGYEDDVIKGLSKEIKVDQPEVFEYDASGSFFTLFNVKSTVQGLKSDVKAIKSVITNDTQAKPMYLYEG</sequence>
<dbReference type="Proteomes" id="UP001171687">
    <property type="component" value="Unassembled WGS sequence"/>
</dbReference>
<dbReference type="EMBL" id="PPQW01000033">
    <property type="protein sequence ID" value="PNZ67296.1"/>
    <property type="molecule type" value="Genomic_DNA"/>
</dbReference>
<evidence type="ECO:0000256" key="2">
    <source>
        <dbReference type="ARBA" id="ARBA00022670"/>
    </source>
</evidence>
<dbReference type="CDD" id="cd07023">
    <property type="entry name" value="S49_Sppa_N_C"/>
    <property type="match status" value="1"/>
</dbReference>
<name>A0AAP8TT14_9STAP</name>
<reference evidence="7 8" key="1">
    <citation type="submission" date="2017-08" db="EMBL/GenBank/DDBJ databases">
        <title>Draft genome sequences of 64 type strains of genus Staph aureus.</title>
        <authorList>
            <person name="Cole K."/>
            <person name="Golubchik T."/>
            <person name="Russell J."/>
            <person name="Foster D."/>
            <person name="Llewelyn M."/>
            <person name="Wilson D."/>
            <person name="Crook D."/>
            <person name="Paul J."/>
        </authorList>
    </citation>
    <scope>NUCLEOTIDE SEQUENCE [LARGE SCALE GENOMIC DNA]</scope>
    <source>
        <strain evidence="7 8">NCTC 12101</strain>
    </source>
</reference>
<accession>A0AAP8TT14</accession>
<dbReference type="Pfam" id="PF01343">
    <property type="entry name" value="Peptidase_S49"/>
    <property type="match status" value="1"/>
</dbReference>
<evidence type="ECO:0000313" key="8">
    <source>
        <dbReference type="Proteomes" id="UP000242470"/>
    </source>
</evidence>
<feature type="domain" description="Peptidase S49" evidence="5">
    <location>
        <begin position="121"/>
        <end position="272"/>
    </location>
</feature>
<evidence type="ECO:0000259" key="5">
    <source>
        <dbReference type="Pfam" id="PF01343"/>
    </source>
</evidence>
<dbReference type="InterPro" id="IPR004635">
    <property type="entry name" value="Pept_S49_SppA"/>
</dbReference>
<reference evidence="6" key="2">
    <citation type="submission" date="2023-07" db="EMBL/GenBank/DDBJ databases">
        <title>Evaluation of the beneficial properties of pineapple isolates.</title>
        <authorList>
            <person name="Adefiranye O."/>
        </authorList>
    </citation>
    <scope>NUCLEOTIDE SEQUENCE</scope>
    <source>
        <strain evidence="6">PAPLE_T1</strain>
    </source>
</reference>
<dbReference type="InterPro" id="IPR002142">
    <property type="entry name" value="Peptidase_S49"/>
</dbReference>
<protein>
    <submittedName>
        <fullName evidence="7">Signal peptide peptidase SppA</fullName>
    </submittedName>
</protein>
<evidence type="ECO:0000256" key="1">
    <source>
        <dbReference type="ARBA" id="ARBA00008683"/>
    </source>
</evidence>
<dbReference type="RefSeq" id="WP_059107149.1">
    <property type="nucleotide sequence ID" value="NZ_AP024589.1"/>
</dbReference>
<keyword evidence="3" id="KW-0378">Hydrolase</keyword>
<dbReference type="Proteomes" id="UP000242470">
    <property type="component" value="Unassembled WGS sequence"/>
</dbReference>
<dbReference type="SUPFAM" id="SSF52096">
    <property type="entry name" value="ClpP/crotonase"/>
    <property type="match status" value="1"/>
</dbReference>
<dbReference type="InterPro" id="IPR029045">
    <property type="entry name" value="ClpP/crotonase-like_dom_sf"/>
</dbReference>
<dbReference type="GO" id="GO:0008236">
    <property type="term" value="F:serine-type peptidase activity"/>
    <property type="evidence" value="ECO:0007669"/>
    <property type="project" value="UniProtKB-KW"/>
</dbReference>
<dbReference type="PANTHER" id="PTHR42987">
    <property type="entry name" value="PEPTIDASE S49"/>
    <property type="match status" value="1"/>
</dbReference>
<gene>
    <name evidence="7" type="primary">sppA</name>
    <name evidence="7" type="ORF">CD158_06505</name>
    <name evidence="6" type="ORF">QYH67_04270</name>
</gene>
<dbReference type="GO" id="GO:0006508">
    <property type="term" value="P:proteolysis"/>
    <property type="evidence" value="ECO:0007669"/>
    <property type="project" value="UniProtKB-KW"/>
</dbReference>
<proteinExistence type="inferred from homology"/>
<dbReference type="AlphaFoldDB" id="A0AAP8TT14"/>
<dbReference type="GeneID" id="64982005"/>
<evidence type="ECO:0000313" key="7">
    <source>
        <dbReference type="EMBL" id="PNZ67296.1"/>
    </source>
</evidence>
<evidence type="ECO:0000256" key="3">
    <source>
        <dbReference type="ARBA" id="ARBA00022801"/>
    </source>
</evidence>
<comment type="similarity">
    <text evidence="1">Belongs to the peptidase S49 family.</text>
</comment>
<keyword evidence="4" id="KW-0720">Serine protease</keyword>
<organism evidence="7 8">
    <name type="scientific">Staphylococcus auricularis</name>
    <dbReference type="NCBI Taxonomy" id="29379"/>
    <lineage>
        <taxon>Bacteria</taxon>
        <taxon>Bacillati</taxon>
        <taxon>Bacillota</taxon>
        <taxon>Bacilli</taxon>
        <taxon>Bacillales</taxon>
        <taxon>Staphylococcaceae</taxon>
        <taxon>Staphylococcus</taxon>
    </lineage>
</organism>
<evidence type="ECO:0000313" key="6">
    <source>
        <dbReference type="EMBL" id="MDN4532806.1"/>
    </source>
</evidence>
<dbReference type="PANTHER" id="PTHR42987:SF7">
    <property type="entry name" value="SIGNAL PEPTIDE PEPTIDASE SPPA-RELATED"/>
    <property type="match status" value="1"/>
</dbReference>
<keyword evidence="2" id="KW-0645">Protease</keyword>
<comment type="caution">
    <text evidence="7">The sequence shown here is derived from an EMBL/GenBank/DDBJ whole genome shotgun (WGS) entry which is preliminary data.</text>
</comment>
<evidence type="ECO:0000256" key="4">
    <source>
        <dbReference type="ARBA" id="ARBA00022825"/>
    </source>
</evidence>
<dbReference type="NCBIfam" id="TIGR00706">
    <property type="entry name" value="SppA_dom"/>
    <property type="match status" value="1"/>
</dbReference>
<dbReference type="InterPro" id="IPR047272">
    <property type="entry name" value="S49_SppA_C"/>
</dbReference>
<dbReference type="Gene3D" id="3.90.226.10">
    <property type="entry name" value="2-enoyl-CoA Hydratase, Chain A, domain 1"/>
    <property type="match status" value="2"/>
</dbReference>
<dbReference type="EMBL" id="JAUHQC010000006">
    <property type="protein sequence ID" value="MDN4532806.1"/>
    <property type="molecule type" value="Genomic_DNA"/>
</dbReference>